<dbReference type="PANTHER" id="PTHR20923:SF1">
    <property type="entry name" value="G PATCH DOMAIN AND ANKYRIN REPEAT-CONTAINING PROTEIN 1"/>
    <property type="match status" value="1"/>
</dbReference>
<dbReference type="PhylomeDB" id="B4MFT2"/>
<feature type="domain" description="G-patch" evidence="3">
    <location>
        <begin position="245"/>
        <end position="291"/>
    </location>
</feature>
<dbReference type="InParanoid" id="B4MFT2"/>
<keyword evidence="1" id="KW-0040">ANK repeat</keyword>
<dbReference type="PROSITE" id="PS50174">
    <property type="entry name" value="G_PATCH"/>
    <property type="match status" value="1"/>
</dbReference>
<dbReference type="EMBL" id="CH940667">
    <property type="protein sequence ID" value="EDW57253.1"/>
    <property type="molecule type" value="Genomic_DNA"/>
</dbReference>
<dbReference type="STRING" id="7244.B4MFT2"/>
<dbReference type="PROSITE" id="PS50297">
    <property type="entry name" value="ANK_REP_REGION"/>
    <property type="match status" value="1"/>
</dbReference>
<evidence type="ECO:0000256" key="2">
    <source>
        <dbReference type="SAM" id="MobiDB-lite"/>
    </source>
</evidence>
<dbReference type="GO" id="GO:0003676">
    <property type="term" value="F:nucleic acid binding"/>
    <property type="evidence" value="ECO:0007669"/>
    <property type="project" value="InterPro"/>
</dbReference>
<protein>
    <recommendedName>
        <fullName evidence="3">G-patch domain-containing protein</fullName>
    </recommendedName>
</protein>
<dbReference type="eggNOG" id="KOG2384">
    <property type="taxonomic scope" value="Eukaryota"/>
</dbReference>
<feature type="region of interest" description="Disordered" evidence="2">
    <location>
        <begin position="63"/>
        <end position="88"/>
    </location>
</feature>
<dbReference type="PROSITE" id="PS50088">
    <property type="entry name" value="ANK_REPEAT"/>
    <property type="match status" value="1"/>
</dbReference>
<evidence type="ECO:0000313" key="5">
    <source>
        <dbReference type="Proteomes" id="UP000008792"/>
    </source>
</evidence>
<feature type="region of interest" description="Disordered" evidence="2">
    <location>
        <begin position="304"/>
        <end position="345"/>
    </location>
</feature>
<evidence type="ECO:0000256" key="1">
    <source>
        <dbReference type="PROSITE-ProRule" id="PRU00023"/>
    </source>
</evidence>
<dbReference type="AlphaFoldDB" id="B4MFT2"/>
<feature type="compositionally biased region" description="Low complexity" evidence="2">
    <location>
        <begin position="63"/>
        <end position="76"/>
    </location>
</feature>
<dbReference type="Gene3D" id="1.25.40.20">
    <property type="entry name" value="Ankyrin repeat-containing domain"/>
    <property type="match status" value="1"/>
</dbReference>
<evidence type="ECO:0000259" key="3">
    <source>
        <dbReference type="PROSITE" id="PS50174"/>
    </source>
</evidence>
<evidence type="ECO:0000313" key="4">
    <source>
        <dbReference type="EMBL" id="EDW57253.1"/>
    </source>
</evidence>
<dbReference type="InterPro" id="IPR000467">
    <property type="entry name" value="G_patch_dom"/>
</dbReference>
<proteinExistence type="predicted"/>
<dbReference type="HOGENOM" id="CLU_048068_2_0_1"/>
<keyword evidence="5" id="KW-1185">Reference proteome</keyword>
<dbReference type="InterPro" id="IPR039146">
    <property type="entry name" value="GPANK1"/>
</dbReference>
<dbReference type="OrthoDB" id="4735278at2759"/>
<dbReference type="OMA" id="QGWDQEH"/>
<name>B4MFT2_DROVI</name>
<dbReference type="Pfam" id="PF12796">
    <property type="entry name" value="Ank_2"/>
    <property type="match status" value="1"/>
</dbReference>
<dbReference type="PANTHER" id="PTHR20923">
    <property type="entry name" value="BAT4 PROTEIN-RELATED"/>
    <property type="match status" value="1"/>
</dbReference>
<dbReference type="InterPro" id="IPR002110">
    <property type="entry name" value="Ankyrin_rpt"/>
</dbReference>
<dbReference type="FunCoup" id="B4MFT2">
    <property type="interactions" value="131"/>
</dbReference>
<dbReference type="KEGG" id="dvi:6636467"/>
<dbReference type="SUPFAM" id="SSF48403">
    <property type="entry name" value="Ankyrin repeat"/>
    <property type="match status" value="1"/>
</dbReference>
<sequence>MDSSGQELHPNWRALTTLHVPLKRFVRAGAAEQERGKTKAAKQTIVGGSGAEVQQFYREILDTPTTAKATSKPTNSDTSRQAKEQPQTLPYDRNRFFRLATSNNVEQLAQMCIAEEQQLNACDSYGWTALMMAACEGAADAVAWLLQLGADADIADKSGNTALRLASRKGHTGIVQLLQRESSFNAAAAQLEEGPSDTAVAPFYCEVCQRDYSESNWRAHQTSTVHRFNMKSLPAHRLQKFNIPARNRGLQLMVKQGWDREHGLGPSQSGRLYPVKTVLRKQRTGLGIEQSPARVTHFRAFDTNATKHRNRNPLPPPQQRRTRNDMRREKVREWKRERRLRNELS</sequence>
<reference evidence="4 5" key="1">
    <citation type="journal article" date="2007" name="Nature">
        <title>Evolution of genes and genomes on the Drosophila phylogeny.</title>
        <authorList>
            <consortium name="Drosophila 12 Genomes Consortium"/>
            <person name="Clark A.G."/>
            <person name="Eisen M.B."/>
            <person name="Smith D.R."/>
            <person name="Bergman C.M."/>
            <person name="Oliver B."/>
            <person name="Markow T.A."/>
            <person name="Kaufman T.C."/>
            <person name="Kellis M."/>
            <person name="Gelbart W."/>
            <person name="Iyer V.N."/>
            <person name="Pollard D.A."/>
            <person name="Sackton T.B."/>
            <person name="Larracuente A.M."/>
            <person name="Singh N.D."/>
            <person name="Abad J.P."/>
            <person name="Abt D.N."/>
            <person name="Adryan B."/>
            <person name="Aguade M."/>
            <person name="Akashi H."/>
            <person name="Anderson W.W."/>
            <person name="Aquadro C.F."/>
            <person name="Ardell D.H."/>
            <person name="Arguello R."/>
            <person name="Artieri C.G."/>
            <person name="Barbash D.A."/>
            <person name="Barker D."/>
            <person name="Barsanti P."/>
            <person name="Batterham P."/>
            <person name="Batzoglou S."/>
            <person name="Begun D."/>
            <person name="Bhutkar A."/>
            <person name="Blanco E."/>
            <person name="Bosak S.A."/>
            <person name="Bradley R.K."/>
            <person name="Brand A.D."/>
            <person name="Brent M.R."/>
            <person name="Brooks A.N."/>
            <person name="Brown R.H."/>
            <person name="Butlin R.K."/>
            <person name="Caggese C."/>
            <person name="Calvi B.R."/>
            <person name="Bernardo de Carvalho A."/>
            <person name="Caspi A."/>
            <person name="Castrezana S."/>
            <person name="Celniker S.E."/>
            <person name="Chang J.L."/>
            <person name="Chapple C."/>
            <person name="Chatterji S."/>
            <person name="Chinwalla A."/>
            <person name="Civetta A."/>
            <person name="Clifton S.W."/>
            <person name="Comeron J.M."/>
            <person name="Costello J.C."/>
            <person name="Coyne J.A."/>
            <person name="Daub J."/>
            <person name="David R.G."/>
            <person name="Delcher A.L."/>
            <person name="Delehaunty K."/>
            <person name="Do C.B."/>
            <person name="Ebling H."/>
            <person name="Edwards K."/>
            <person name="Eickbush T."/>
            <person name="Evans J.D."/>
            <person name="Filipski A."/>
            <person name="Findeiss S."/>
            <person name="Freyhult E."/>
            <person name="Fulton L."/>
            <person name="Fulton R."/>
            <person name="Garcia A.C."/>
            <person name="Gardiner A."/>
            <person name="Garfield D.A."/>
            <person name="Garvin B.E."/>
            <person name="Gibson G."/>
            <person name="Gilbert D."/>
            <person name="Gnerre S."/>
            <person name="Godfrey J."/>
            <person name="Good R."/>
            <person name="Gotea V."/>
            <person name="Gravely B."/>
            <person name="Greenberg A.J."/>
            <person name="Griffiths-Jones S."/>
            <person name="Gross S."/>
            <person name="Guigo R."/>
            <person name="Gustafson E.A."/>
            <person name="Haerty W."/>
            <person name="Hahn M.W."/>
            <person name="Halligan D.L."/>
            <person name="Halpern A.L."/>
            <person name="Halter G.M."/>
            <person name="Han M.V."/>
            <person name="Heger A."/>
            <person name="Hillier L."/>
            <person name="Hinrichs A.S."/>
            <person name="Holmes I."/>
            <person name="Hoskins R.A."/>
            <person name="Hubisz M.J."/>
            <person name="Hultmark D."/>
            <person name="Huntley M.A."/>
            <person name="Jaffe D.B."/>
            <person name="Jagadeeshan S."/>
            <person name="Jeck W.R."/>
            <person name="Johnson J."/>
            <person name="Jones C.D."/>
            <person name="Jordan W.C."/>
            <person name="Karpen G.H."/>
            <person name="Kataoka E."/>
            <person name="Keightley P.D."/>
            <person name="Kheradpour P."/>
            <person name="Kirkness E.F."/>
            <person name="Koerich L.B."/>
            <person name="Kristiansen K."/>
            <person name="Kudrna D."/>
            <person name="Kulathinal R.J."/>
            <person name="Kumar S."/>
            <person name="Kwok R."/>
            <person name="Lander E."/>
            <person name="Langley C.H."/>
            <person name="Lapoint R."/>
            <person name="Lazzaro B.P."/>
            <person name="Lee S.J."/>
            <person name="Levesque L."/>
            <person name="Li R."/>
            <person name="Lin C.F."/>
            <person name="Lin M.F."/>
            <person name="Lindblad-Toh K."/>
            <person name="Llopart A."/>
            <person name="Long M."/>
            <person name="Low L."/>
            <person name="Lozovsky E."/>
            <person name="Lu J."/>
            <person name="Luo M."/>
            <person name="Machado C.A."/>
            <person name="Makalowski W."/>
            <person name="Marzo M."/>
            <person name="Matsuda M."/>
            <person name="Matzkin L."/>
            <person name="McAllister B."/>
            <person name="McBride C.S."/>
            <person name="McKernan B."/>
            <person name="McKernan K."/>
            <person name="Mendez-Lago M."/>
            <person name="Minx P."/>
            <person name="Mollenhauer M.U."/>
            <person name="Montooth K."/>
            <person name="Mount S.M."/>
            <person name="Mu X."/>
            <person name="Myers E."/>
            <person name="Negre B."/>
            <person name="Newfeld S."/>
            <person name="Nielsen R."/>
            <person name="Noor M.A."/>
            <person name="O'Grady P."/>
            <person name="Pachter L."/>
            <person name="Papaceit M."/>
            <person name="Parisi M.J."/>
            <person name="Parisi M."/>
            <person name="Parts L."/>
            <person name="Pedersen J.S."/>
            <person name="Pesole G."/>
            <person name="Phillippy A.M."/>
            <person name="Ponting C.P."/>
            <person name="Pop M."/>
            <person name="Porcelli D."/>
            <person name="Powell J.R."/>
            <person name="Prohaska S."/>
            <person name="Pruitt K."/>
            <person name="Puig M."/>
            <person name="Quesneville H."/>
            <person name="Ram K.R."/>
            <person name="Rand D."/>
            <person name="Rasmussen M.D."/>
            <person name="Reed L.K."/>
            <person name="Reenan R."/>
            <person name="Reily A."/>
            <person name="Remington K.A."/>
            <person name="Rieger T.T."/>
            <person name="Ritchie M.G."/>
            <person name="Robin C."/>
            <person name="Rogers Y.H."/>
            <person name="Rohde C."/>
            <person name="Rozas J."/>
            <person name="Rubenfield M.J."/>
            <person name="Ruiz A."/>
            <person name="Russo S."/>
            <person name="Salzberg S.L."/>
            <person name="Sanchez-Gracia A."/>
            <person name="Saranga D.J."/>
            <person name="Sato H."/>
            <person name="Schaeffer S.W."/>
            <person name="Schatz M.C."/>
            <person name="Schlenke T."/>
            <person name="Schwartz R."/>
            <person name="Segarra C."/>
            <person name="Singh R.S."/>
            <person name="Sirot L."/>
            <person name="Sirota M."/>
            <person name="Sisneros N.B."/>
            <person name="Smith C.D."/>
            <person name="Smith T.F."/>
            <person name="Spieth J."/>
            <person name="Stage D.E."/>
            <person name="Stark A."/>
            <person name="Stephan W."/>
            <person name="Strausberg R.L."/>
            <person name="Strempel S."/>
            <person name="Sturgill D."/>
            <person name="Sutton G."/>
            <person name="Sutton G.G."/>
            <person name="Tao W."/>
            <person name="Teichmann S."/>
            <person name="Tobari Y.N."/>
            <person name="Tomimura Y."/>
            <person name="Tsolas J.M."/>
            <person name="Valente V.L."/>
            <person name="Venter E."/>
            <person name="Venter J.C."/>
            <person name="Vicario S."/>
            <person name="Vieira F.G."/>
            <person name="Vilella A.J."/>
            <person name="Villasante A."/>
            <person name="Walenz B."/>
            <person name="Wang J."/>
            <person name="Wasserman M."/>
            <person name="Watts T."/>
            <person name="Wilson D."/>
            <person name="Wilson R.K."/>
            <person name="Wing R.A."/>
            <person name="Wolfner M.F."/>
            <person name="Wong A."/>
            <person name="Wong G.K."/>
            <person name="Wu C.I."/>
            <person name="Wu G."/>
            <person name="Yamamoto D."/>
            <person name="Yang H.P."/>
            <person name="Yang S.P."/>
            <person name="Yorke J.A."/>
            <person name="Yoshida K."/>
            <person name="Zdobnov E."/>
            <person name="Zhang P."/>
            <person name="Zhang Y."/>
            <person name="Zimin A.V."/>
            <person name="Baldwin J."/>
            <person name="Abdouelleil A."/>
            <person name="Abdulkadir J."/>
            <person name="Abebe A."/>
            <person name="Abera B."/>
            <person name="Abreu J."/>
            <person name="Acer S.C."/>
            <person name="Aftuck L."/>
            <person name="Alexander A."/>
            <person name="An P."/>
            <person name="Anderson E."/>
            <person name="Anderson S."/>
            <person name="Arachi H."/>
            <person name="Azer M."/>
            <person name="Bachantsang P."/>
            <person name="Barry A."/>
            <person name="Bayul T."/>
            <person name="Berlin A."/>
            <person name="Bessette D."/>
            <person name="Bloom T."/>
            <person name="Blye J."/>
            <person name="Boguslavskiy L."/>
            <person name="Bonnet C."/>
            <person name="Boukhgalter B."/>
            <person name="Bourzgui I."/>
            <person name="Brown A."/>
            <person name="Cahill P."/>
            <person name="Channer S."/>
            <person name="Cheshatsang Y."/>
            <person name="Chuda L."/>
            <person name="Citroen M."/>
            <person name="Collymore A."/>
            <person name="Cooke P."/>
            <person name="Costello M."/>
            <person name="D'Aco K."/>
            <person name="Daza R."/>
            <person name="De Haan G."/>
            <person name="DeGray S."/>
            <person name="DeMaso C."/>
            <person name="Dhargay N."/>
            <person name="Dooley K."/>
            <person name="Dooley E."/>
            <person name="Doricent M."/>
            <person name="Dorje P."/>
            <person name="Dorjee K."/>
            <person name="Dupes A."/>
            <person name="Elong R."/>
            <person name="Falk J."/>
            <person name="Farina A."/>
            <person name="Faro S."/>
            <person name="Ferguson D."/>
            <person name="Fisher S."/>
            <person name="Foley C.D."/>
            <person name="Franke A."/>
            <person name="Friedrich D."/>
            <person name="Gadbois L."/>
            <person name="Gearin G."/>
            <person name="Gearin C.R."/>
            <person name="Giannoukos G."/>
            <person name="Goode T."/>
            <person name="Graham J."/>
            <person name="Grandbois E."/>
            <person name="Grewal S."/>
            <person name="Gyaltsen K."/>
            <person name="Hafez N."/>
            <person name="Hagos B."/>
            <person name="Hall J."/>
            <person name="Henson C."/>
            <person name="Hollinger A."/>
            <person name="Honan T."/>
            <person name="Huard M.D."/>
            <person name="Hughes L."/>
            <person name="Hurhula B."/>
            <person name="Husby M.E."/>
            <person name="Kamat A."/>
            <person name="Kanga B."/>
            <person name="Kashin S."/>
            <person name="Khazanovich D."/>
            <person name="Kisner P."/>
            <person name="Lance K."/>
            <person name="Lara M."/>
            <person name="Lee W."/>
            <person name="Lennon N."/>
            <person name="Letendre F."/>
            <person name="LeVine R."/>
            <person name="Lipovsky A."/>
            <person name="Liu X."/>
            <person name="Liu J."/>
            <person name="Liu S."/>
            <person name="Lokyitsang T."/>
            <person name="Lokyitsang Y."/>
            <person name="Lubonja R."/>
            <person name="Lui A."/>
            <person name="MacDonald P."/>
            <person name="Magnisalis V."/>
            <person name="Maru K."/>
            <person name="Matthews C."/>
            <person name="McCusker W."/>
            <person name="McDonough S."/>
            <person name="Mehta T."/>
            <person name="Meldrim J."/>
            <person name="Meneus L."/>
            <person name="Mihai O."/>
            <person name="Mihalev A."/>
            <person name="Mihova T."/>
            <person name="Mittelman R."/>
            <person name="Mlenga V."/>
            <person name="Montmayeur A."/>
            <person name="Mulrain L."/>
            <person name="Navidi A."/>
            <person name="Naylor J."/>
            <person name="Negash T."/>
            <person name="Nguyen T."/>
            <person name="Nguyen N."/>
            <person name="Nicol R."/>
            <person name="Norbu C."/>
            <person name="Norbu N."/>
            <person name="Novod N."/>
            <person name="O'Neill B."/>
            <person name="Osman S."/>
            <person name="Markiewicz E."/>
            <person name="Oyono O.L."/>
            <person name="Patti C."/>
            <person name="Phunkhang P."/>
            <person name="Pierre F."/>
            <person name="Priest M."/>
            <person name="Raghuraman S."/>
            <person name="Rege F."/>
            <person name="Reyes R."/>
            <person name="Rise C."/>
            <person name="Rogov P."/>
            <person name="Ross K."/>
            <person name="Ryan E."/>
            <person name="Settipalli S."/>
            <person name="Shea T."/>
            <person name="Sherpa N."/>
            <person name="Shi L."/>
            <person name="Shih D."/>
            <person name="Sparrow T."/>
            <person name="Spaulding J."/>
            <person name="Stalker J."/>
            <person name="Stange-Thomann N."/>
            <person name="Stavropoulos S."/>
            <person name="Stone C."/>
            <person name="Strader C."/>
            <person name="Tesfaye S."/>
            <person name="Thomson T."/>
            <person name="Thoulutsang Y."/>
            <person name="Thoulutsang D."/>
            <person name="Topham K."/>
            <person name="Topping I."/>
            <person name="Tsamla T."/>
            <person name="Vassiliev H."/>
            <person name="Vo A."/>
            <person name="Wangchuk T."/>
            <person name="Wangdi T."/>
            <person name="Weiand M."/>
            <person name="Wilkinson J."/>
            <person name="Wilson A."/>
            <person name="Yadav S."/>
            <person name="Young G."/>
            <person name="Yu Q."/>
            <person name="Zembek L."/>
            <person name="Zhong D."/>
            <person name="Zimmer A."/>
            <person name="Zwirko Z."/>
            <person name="Jaffe D.B."/>
            <person name="Alvarez P."/>
            <person name="Brockman W."/>
            <person name="Butler J."/>
            <person name="Chin C."/>
            <person name="Gnerre S."/>
            <person name="Grabherr M."/>
            <person name="Kleber M."/>
            <person name="Mauceli E."/>
            <person name="MacCallum I."/>
        </authorList>
    </citation>
    <scope>NUCLEOTIDE SEQUENCE [LARGE SCALE GENOMIC DNA]</scope>
    <source>
        <strain evidence="5">Tucson 15010-1051.87</strain>
    </source>
</reference>
<dbReference type="Pfam" id="PF01585">
    <property type="entry name" value="G-patch"/>
    <property type="match status" value="1"/>
</dbReference>
<dbReference type="SMART" id="SM00248">
    <property type="entry name" value="ANK"/>
    <property type="match status" value="2"/>
</dbReference>
<accession>B4MFT2</accession>
<dbReference type="Proteomes" id="UP000008792">
    <property type="component" value="Unassembled WGS sequence"/>
</dbReference>
<organism evidence="4 5">
    <name type="scientific">Drosophila virilis</name>
    <name type="common">Fruit fly</name>
    <dbReference type="NCBI Taxonomy" id="7244"/>
    <lineage>
        <taxon>Eukaryota</taxon>
        <taxon>Metazoa</taxon>
        <taxon>Ecdysozoa</taxon>
        <taxon>Arthropoda</taxon>
        <taxon>Hexapoda</taxon>
        <taxon>Insecta</taxon>
        <taxon>Pterygota</taxon>
        <taxon>Neoptera</taxon>
        <taxon>Endopterygota</taxon>
        <taxon>Diptera</taxon>
        <taxon>Brachycera</taxon>
        <taxon>Muscomorpha</taxon>
        <taxon>Ephydroidea</taxon>
        <taxon>Drosophilidae</taxon>
        <taxon>Drosophila</taxon>
    </lineage>
</organism>
<dbReference type="SMART" id="SM00443">
    <property type="entry name" value="G_patch"/>
    <property type="match status" value="1"/>
</dbReference>
<feature type="repeat" description="ANK" evidence="1">
    <location>
        <begin position="125"/>
        <end position="157"/>
    </location>
</feature>
<feature type="compositionally biased region" description="Basic and acidic residues" evidence="2">
    <location>
        <begin position="322"/>
        <end position="345"/>
    </location>
</feature>
<gene>
    <name evidence="4" type="primary">Dvir\GJ15105</name>
    <name evidence="4" type="ORF">Dvir_GJ15105</name>
</gene>
<dbReference type="InterPro" id="IPR036770">
    <property type="entry name" value="Ankyrin_rpt-contain_sf"/>
</dbReference>